<dbReference type="GO" id="GO:0016887">
    <property type="term" value="F:ATP hydrolysis activity"/>
    <property type="evidence" value="ECO:0007669"/>
    <property type="project" value="TreeGrafter"/>
</dbReference>
<dbReference type="VEuPathDB" id="AmoebaDB:ACA1_136100"/>
<dbReference type="GO" id="GO:0005737">
    <property type="term" value="C:cytoplasm"/>
    <property type="evidence" value="ECO:0007669"/>
    <property type="project" value="TreeGrafter"/>
</dbReference>
<dbReference type="EMBL" id="KB008153">
    <property type="protein sequence ID" value="ELR11400.1"/>
    <property type="molecule type" value="Genomic_DNA"/>
</dbReference>
<evidence type="ECO:0000256" key="3">
    <source>
        <dbReference type="SAM" id="MobiDB-lite"/>
    </source>
</evidence>
<dbReference type="InterPro" id="IPR027417">
    <property type="entry name" value="P-loop_NTPase"/>
</dbReference>
<dbReference type="OMA" id="WILGNLM"/>
<dbReference type="CDD" id="cd04938">
    <property type="entry name" value="TGS_Obg"/>
    <property type="match status" value="1"/>
</dbReference>
<dbReference type="Gene3D" id="3.10.20.30">
    <property type="match status" value="1"/>
</dbReference>
<dbReference type="GO" id="GO:0005525">
    <property type="term" value="F:GTP binding"/>
    <property type="evidence" value="ECO:0007669"/>
    <property type="project" value="UniProtKB-KW"/>
</dbReference>
<dbReference type="PROSITE" id="PS51710">
    <property type="entry name" value="G_OBG"/>
    <property type="match status" value="1"/>
</dbReference>
<sequence>MGSRHELLIGCVGKPSAGKSSFLNASTDAQAKIGSYPFTTIEPNVGVTFDKSDQCRPRYGRCVSGTRFIPVKMLDVAGLVPGASEGKGLGNKFLDDLRQADILLHIIDVSGTTNEKGEATKGYDPINDIEWLDSEIHAWIFNNLWNRWPNITRRHVATKSTSSATLQAQLSGYGSRLVQIQEVLDRMGVKEPSEMEKWDSKRVHELVDMFMKVRFPTIYVLNKIDSPGADANVLRICDKYGDGHIILASALAECFLKKMRKANMVLYEDGGSDFTTTKDLADLPKEEWPEGADGLREADPKALKTLEKIRDLVLFRYGATGVQDAIKKAVDVKGYIPVYPVRNLNKFTSDRSGGVFRDCLLAPPGTTIREFARMVDHQMEQFFAYAEGLSGQRLGEDELVTEENNILKFVVQQTQEAAAAQSAKDGDKKAQQQQQKAAAAKKKEDKEKDKADA</sequence>
<organism evidence="5 6">
    <name type="scientific">Acanthamoeba castellanii (strain ATCC 30010 / Neff)</name>
    <dbReference type="NCBI Taxonomy" id="1257118"/>
    <lineage>
        <taxon>Eukaryota</taxon>
        <taxon>Amoebozoa</taxon>
        <taxon>Discosea</taxon>
        <taxon>Longamoebia</taxon>
        <taxon>Centramoebida</taxon>
        <taxon>Acanthamoebidae</taxon>
        <taxon>Acanthamoeba</taxon>
    </lineage>
</organism>
<feature type="region of interest" description="Disordered" evidence="3">
    <location>
        <begin position="418"/>
        <end position="453"/>
    </location>
</feature>
<feature type="compositionally biased region" description="Basic and acidic residues" evidence="3">
    <location>
        <begin position="441"/>
        <end position="453"/>
    </location>
</feature>
<dbReference type="OrthoDB" id="545683at2759"/>
<dbReference type="Pfam" id="PF01926">
    <property type="entry name" value="MMR_HSR1"/>
    <property type="match status" value="1"/>
</dbReference>
<proteinExistence type="predicted"/>
<dbReference type="PRINTS" id="PR00326">
    <property type="entry name" value="GTP1OBG"/>
</dbReference>
<keyword evidence="6" id="KW-1185">Reference proteome</keyword>
<evidence type="ECO:0000256" key="1">
    <source>
        <dbReference type="ARBA" id="ARBA00022741"/>
    </source>
</evidence>
<evidence type="ECO:0000313" key="6">
    <source>
        <dbReference type="Proteomes" id="UP000011083"/>
    </source>
</evidence>
<dbReference type="Gene3D" id="3.40.50.300">
    <property type="entry name" value="P-loop containing nucleotide triphosphate hydrolases"/>
    <property type="match status" value="1"/>
</dbReference>
<evidence type="ECO:0000259" key="4">
    <source>
        <dbReference type="PROSITE" id="PS51710"/>
    </source>
</evidence>
<dbReference type="PANTHER" id="PTHR23305:SF1">
    <property type="entry name" value="OBG-TYPE G DOMAIN-CONTAINING PROTEIN"/>
    <property type="match status" value="1"/>
</dbReference>
<gene>
    <name evidence="5" type="ORF">ACA1_136100</name>
</gene>
<feature type="domain" description="OBG-type G" evidence="4">
    <location>
        <begin position="7"/>
        <end position="268"/>
    </location>
</feature>
<dbReference type="FunFam" id="1.10.8.470:FF:000001">
    <property type="entry name" value="GTP-binding protein homolog"/>
    <property type="match status" value="1"/>
</dbReference>
<dbReference type="InterPro" id="IPR006073">
    <property type="entry name" value="GTP-bd"/>
</dbReference>
<dbReference type="Proteomes" id="UP000011083">
    <property type="component" value="Unassembled WGS sequence"/>
</dbReference>
<evidence type="ECO:0000256" key="2">
    <source>
        <dbReference type="ARBA" id="ARBA00023134"/>
    </source>
</evidence>
<keyword evidence="2" id="KW-0342">GTP-binding</keyword>
<accession>L8GE75</accession>
<dbReference type="RefSeq" id="XP_004333413.1">
    <property type="nucleotide sequence ID" value="XM_004333365.1"/>
</dbReference>
<dbReference type="InterPro" id="IPR012675">
    <property type="entry name" value="Beta-grasp_dom_sf"/>
</dbReference>
<protein>
    <submittedName>
        <fullName evidence="5">GTP-binding protein ychF family protein, putative</fullName>
    </submittedName>
</protein>
<dbReference type="KEGG" id="acan:ACA1_136100"/>
<dbReference type="PANTHER" id="PTHR23305">
    <property type="entry name" value="OBG GTPASE FAMILY"/>
    <property type="match status" value="1"/>
</dbReference>
<dbReference type="Pfam" id="PF08438">
    <property type="entry name" value="YGR210-like_G4"/>
    <property type="match status" value="1"/>
</dbReference>
<dbReference type="SUPFAM" id="SSF52540">
    <property type="entry name" value="P-loop containing nucleoside triphosphate hydrolases"/>
    <property type="match status" value="1"/>
</dbReference>
<keyword evidence="1" id="KW-0547">Nucleotide-binding</keyword>
<dbReference type="Gene3D" id="1.10.8.470">
    <property type="match status" value="1"/>
</dbReference>
<evidence type="ECO:0000313" key="5">
    <source>
        <dbReference type="EMBL" id="ELR11400.1"/>
    </source>
</evidence>
<name>L8GE75_ACACF</name>
<dbReference type="STRING" id="1257118.L8GE75"/>
<dbReference type="InterPro" id="IPR031167">
    <property type="entry name" value="G_OBG"/>
</dbReference>
<dbReference type="AlphaFoldDB" id="L8GE75"/>
<reference evidence="5 6" key="1">
    <citation type="journal article" date="2013" name="Genome Biol.">
        <title>Genome of Acanthamoeba castellanii highlights extensive lateral gene transfer and early evolution of tyrosine kinase signaling.</title>
        <authorList>
            <person name="Clarke M."/>
            <person name="Lohan A.J."/>
            <person name="Liu B."/>
            <person name="Lagkouvardos I."/>
            <person name="Roy S."/>
            <person name="Zafar N."/>
            <person name="Bertelli C."/>
            <person name="Schilde C."/>
            <person name="Kianianmomeni A."/>
            <person name="Burglin T.R."/>
            <person name="Frech C."/>
            <person name="Turcotte B."/>
            <person name="Kopec K.O."/>
            <person name="Synnott J.M."/>
            <person name="Choo C."/>
            <person name="Paponov I."/>
            <person name="Finkler A."/>
            <person name="Soon Heng Tan C."/>
            <person name="Hutchins A.P."/>
            <person name="Weinmeier T."/>
            <person name="Rattei T."/>
            <person name="Chu J.S."/>
            <person name="Gimenez G."/>
            <person name="Irimia M."/>
            <person name="Rigden D.J."/>
            <person name="Fitzpatrick D.A."/>
            <person name="Lorenzo-Morales J."/>
            <person name="Bateman A."/>
            <person name="Chiu C.H."/>
            <person name="Tang P."/>
            <person name="Hegemann P."/>
            <person name="Fromm H."/>
            <person name="Raoult D."/>
            <person name="Greub G."/>
            <person name="Miranda-Saavedra D."/>
            <person name="Chen N."/>
            <person name="Nash P."/>
            <person name="Ginger M.L."/>
            <person name="Horn M."/>
            <person name="Schaap P."/>
            <person name="Caler L."/>
            <person name="Loftus B."/>
        </authorList>
    </citation>
    <scope>NUCLEOTIDE SEQUENCE [LARGE SCALE GENOMIC DNA]</scope>
    <source>
        <strain evidence="5 6">Neff</strain>
    </source>
</reference>
<dbReference type="GeneID" id="14911801"/>
<dbReference type="CDD" id="cd01899">
    <property type="entry name" value="Ygr210"/>
    <property type="match status" value="1"/>
</dbReference>
<dbReference type="InterPro" id="IPR013646">
    <property type="entry name" value="YGR210-like_G4"/>
</dbReference>